<evidence type="ECO:0000313" key="3">
    <source>
        <dbReference type="EMBL" id="THH13237.1"/>
    </source>
</evidence>
<organism evidence="3 4">
    <name type="scientific">Bondarzewia mesenterica</name>
    <dbReference type="NCBI Taxonomy" id="1095465"/>
    <lineage>
        <taxon>Eukaryota</taxon>
        <taxon>Fungi</taxon>
        <taxon>Dikarya</taxon>
        <taxon>Basidiomycota</taxon>
        <taxon>Agaricomycotina</taxon>
        <taxon>Agaricomycetes</taxon>
        <taxon>Russulales</taxon>
        <taxon>Bondarzewiaceae</taxon>
        <taxon>Bondarzewia</taxon>
    </lineage>
</organism>
<dbReference type="InterPro" id="IPR053958">
    <property type="entry name" value="HMGCR/SNAP/NPC1-like_SSD"/>
</dbReference>
<protein>
    <recommendedName>
        <fullName evidence="2">SSD domain-containing protein</fullName>
    </recommendedName>
</protein>
<keyword evidence="1" id="KW-0472">Membrane</keyword>
<gene>
    <name evidence="3" type="ORF">EW146_g6957</name>
</gene>
<dbReference type="EMBL" id="SGPL01000374">
    <property type="protein sequence ID" value="THH13237.1"/>
    <property type="molecule type" value="Genomic_DNA"/>
</dbReference>
<evidence type="ECO:0000313" key="4">
    <source>
        <dbReference type="Proteomes" id="UP000310158"/>
    </source>
</evidence>
<proteinExistence type="predicted"/>
<comment type="caution">
    <text evidence="3">The sequence shown here is derived from an EMBL/GenBank/DDBJ whole genome shotgun (WGS) entry which is preliminary data.</text>
</comment>
<sequence>MFTPAVQEGRYRGQMKPAPELIMEALDKVANPILRDYALEIAVLLIGAYSKVGGLTKFCALAALLLTIDCAAMATLYFAVLSLMIEVRRIKMLRTLSRSGTTTMLPRDFLGPFSAACCSAPFGMTIFSRFGQAWKC</sequence>
<dbReference type="InterPro" id="IPR000731">
    <property type="entry name" value="SSD"/>
</dbReference>
<keyword evidence="1" id="KW-0812">Transmembrane</keyword>
<name>A0A4S4LMV2_9AGAM</name>
<dbReference type="AlphaFoldDB" id="A0A4S4LMV2"/>
<dbReference type="Proteomes" id="UP000310158">
    <property type="component" value="Unassembled WGS sequence"/>
</dbReference>
<dbReference type="PROSITE" id="PS50156">
    <property type="entry name" value="SSD"/>
    <property type="match status" value="1"/>
</dbReference>
<reference evidence="3 4" key="1">
    <citation type="submission" date="2019-02" db="EMBL/GenBank/DDBJ databases">
        <title>Genome sequencing of the rare red list fungi Bondarzewia mesenterica.</title>
        <authorList>
            <person name="Buettner E."/>
            <person name="Kellner H."/>
        </authorList>
    </citation>
    <scope>NUCLEOTIDE SEQUENCE [LARGE SCALE GENOMIC DNA]</scope>
    <source>
        <strain evidence="3 4">DSM 108281</strain>
    </source>
</reference>
<feature type="transmembrane region" description="Helical" evidence="1">
    <location>
        <begin position="60"/>
        <end position="85"/>
    </location>
</feature>
<accession>A0A4S4LMV2</accession>
<evidence type="ECO:0000256" key="1">
    <source>
        <dbReference type="SAM" id="Phobius"/>
    </source>
</evidence>
<keyword evidence="4" id="KW-1185">Reference proteome</keyword>
<dbReference type="OrthoDB" id="310654at2759"/>
<dbReference type="Pfam" id="PF12349">
    <property type="entry name" value="Sterol-sensing"/>
    <property type="match status" value="1"/>
</dbReference>
<keyword evidence="1" id="KW-1133">Transmembrane helix</keyword>
<evidence type="ECO:0000259" key="2">
    <source>
        <dbReference type="PROSITE" id="PS50156"/>
    </source>
</evidence>
<feature type="domain" description="SSD" evidence="2">
    <location>
        <begin position="1"/>
        <end position="83"/>
    </location>
</feature>